<gene>
    <name evidence="1" type="ORF">GCM10022242_22670</name>
</gene>
<evidence type="ECO:0000313" key="1">
    <source>
        <dbReference type="EMBL" id="GAA3820470.1"/>
    </source>
</evidence>
<sequence>MRDTLSTSIKVTRSILAARLDRAEASRPTRDRPRDRFPATDTFLAGTSRHVGAVNAVLVPAVRRRLPDGHDAAAELVRLSRRLEDAMFQAKSKLYGSAYAVGRPWASIWADVHERFDDLLTLEEALVARIVDATDELHCGELTERLYRAELDAPTRPHPHLPHQGVRGRVARRVAHGVDRFWDAAEGRMIPEPVRIHDHHHDSRLTQYLLAQTRLPEEE</sequence>
<reference evidence="2" key="1">
    <citation type="journal article" date="2019" name="Int. J. Syst. Evol. Microbiol.">
        <title>The Global Catalogue of Microorganisms (GCM) 10K type strain sequencing project: providing services to taxonomists for standard genome sequencing and annotation.</title>
        <authorList>
            <consortium name="The Broad Institute Genomics Platform"/>
            <consortium name="The Broad Institute Genome Sequencing Center for Infectious Disease"/>
            <person name="Wu L."/>
            <person name="Ma J."/>
        </authorList>
    </citation>
    <scope>NUCLEOTIDE SEQUENCE [LARGE SCALE GENOMIC DNA]</scope>
    <source>
        <strain evidence="2">JCM 16953</strain>
    </source>
</reference>
<organism evidence="1 2">
    <name type="scientific">Nocardioides panacisoli</name>
    <dbReference type="NCBI Taxonomy" id="627624"/>
    <lineage>
        <taxon>Bacteria</taxon>
        <taxon>Bacillati</taxon>
        <taxon>Actinomycetota</taxon>
        <taxon>Actinomycetes</taxon>
        <taxon>Propionibacteriales</taxon>
        <taxon>Nocardioidaceae</taxon>
        <taxon>Nocardioides</taxon>
    </lineage>
</organism>
<keyword evidence="2" id="KW-1185">Reference proteome</keyword>
<evidence type="ECO:0000313" key="2">
    <source>
        <dbReference type="Proteomes" id="UP001501821"/>
    </source>
</evidence>
<dbReference type="RefSeq" id="WP_344775420.1">
    <property type="nucleotide sequence ID" value="NZ_BAABAH010000007.1"/>
</dbReference>
<protein>
    <recommendedName>
        <fullName evidence="3">Hemerythrin domain-containing protein</fullName>
    </recommendedName>
</protein>
<name>A0ABP7IKA8_9ACTN</name>
<comment type="caution">
    <text evidence="1">The sequence shown here is derived from an EMBL/GenBank/DDBJ whole genome shotgun (WGS) entry which is preliminary data.</text>
</comment>
<accession>A0ABP7IKA8</accession>
<evidence type="ECO:0008006" key="3">
    <source>
        <dbReference type="Google" id="ProtNLM"/>
    </source>
</evidence>
<dbReference type="EMBL" id="BAABAH010000007">
    <property type="protein sequence ID" value="GAA3820470.1"/>
    <property type="molecule type" value="Genomic_DNA"/>
</dbReference>
<dbReference type="Proteomes" id="UP001501821">
    <property type="component" value="Unassembled WGS sequence"/>
</dbReference>
<proteinExistence type="predicted"/>